<evidence type="ECO:0000313" key="2">
    <source>
        <dbReference type="Proteomes" id="UP000253226"/>
    </source>
</evidence>
<evidence type="ECO:0000313" key="1">
    <source>
        <dbReference type="EMBL" id="RCK33671.1"/>
    </source>
</evidence>
<gene>
    <name evidence="1" type="ORF">TH19_17335</name>
</gene>
<dbReference type="Proteomes" id="UP000253226">
    <property type="component" value="Unassembled WGS sequence"/>
</dbReference>
<protein>
    <submittedName>
        <fullName evidence="1">Uncharacterized protein</fullName>
    </submittedName>
</protein>
<dbReference type="EMBL" id="JPWF01000012">
    <property type="protein sequence ID" value="RCK33671.1"/>
    <property type="molecule type" value="Genomic_DNA"/>
</dbReference>
<dbReference type="AlphaFoldDB" id="A0A367W4I9"/>
<sequence>MLSGVEQSCGFVITAMQRREKVFFVLCPICDLRFKGAHFLRPQGLSGVESNWFGAMPDVRSRREDADTIYKVSKSLLFCALRNSQSFVNDGNYAINA</sequence>
<proteinExistence type="predicted"/>
<organism evidence="1 2">
    <name type="scientific">Thalassospira profundimaris</name>
    <dbReference type="NCBI Taxonomy" id="502049"/>
    <lineage>
        <taxon>Bacteria</taxon>
        <taxon>Pseudomonadati</taxon>
        <taxon>Pseudomonadota</taxon>
        <taxon>Alphaproteobacteria</taxon>
        <taxon>Rhodospirillales</taxon>
        <taxon>Thalassospiraceae</taxon>
        <taxon>Thalassospira</taxon>
    </lineage>
</organism>
<reference evidence="1 2" key="1">
    <citation type="submission" date="2014-07" db="EMBL/GenBank/DDBJ databases">
        <title>Draft genome sequence of Thalassospira profundimaris 35.</title>
        <authorList>
            <person name="Lai Q."/>
            <person name="Shao Z."/>
        </authorList>
    </citation>
    <scope>NUCLEOTIDE SEQUENCE [LARGE SCALE GENOMIC DNA]</scope>
    <source>
        <strain evidence="1 2">35</strain>
    </source>
</reference>
<comment type="caution">
    <text evidence="1">The sequence shown here is derived from an EMBL/GenBank/DDBJ whole genome shotgun (WGS) entry which is preliminary data.</text>
</comment>
<accession>A0A367W4I9</accession>
<name>A0A367W4I9_9PROT</name>